<dbReference type="PIRSF" id="PIRSF002825">
    <property type="entry name" value="CfbpA"/>
    <property type="match status" value="1"/>
</dbReference>
<evidence type="ECO:0000256" key="3">
    <source>
        <dbReference type="PIRSR" id="PIRSR002825-1"/>
    </source>
</evidence>
<dbReference type="SUPFAM" id="SSF53850">
    <property type="entry name" value="Periplasmic binding protein-like II"/>
    <property type="match status" value="1"/>
</dbReference>
<dbReference type="Pfam" id="PF13416">
    <property type="entry name" value="SBP_bac_8"/>
    <property type="match status" value="1"/>
</dbReference>
<keyword evidence="6" id="KW-1185">Reference proteome</keyword>
<comment type="similarity">
    <text evidence="1">Belongs to the bacterial solute-binding protein 1 family.</text>
</comment>
<keyword evidence="3" id="KW-0479">Metal-binding</keyword>
<feature type="chain" id="PRO_5010690002" evidence="4">
    <location>
        <begin position="24"/>
        <end position="335"/>
    </location>
</feature>
<evidence type="ECO:0000256" key="1">
    <source>
        <dbReference type="ARBA" id="ARBA00008520"/>
    </source>
</evidence>
<dbReference type="GO" id="GO:0046872">
    <property type="term" value="F:metal ion binding"/>
    <property type="evidence" value="ECO:0007669"/>
    <property type="project" value="UniProtKB-KW"/>
</dbReference>
<dbReference type="RefSeq" id="WP_080049434.1">
    <property type="nucleotide sequence ID" value="NZ_CP020100.1"/>
</dbReference>
<proteinExistence type="inferred from homology"/>
<dbReference type="InterPro" id="IPR026045">
    <property type="entry name" value="Ferric-bd"/>
</dbReference>
<dbReference type="Proteomes" id="UP000243488">
    <property type="component" value="Chromosome"/>
</dbReference>
<sequence length="335" mass="37055">MSVTRTIAVVSLALTAVTGVAQAQDKELVVYSSRQEHLIKPVFEFYTAKTGTKINYITDGEAPLMARLRAEGVNTPADLFITVDAGNLWQAEEMGLLRPVKSEVISANIPSQYRSSNDQWTGLSLRARTIVYSTERVDPATLSTYEALADDSWKGRLCLRTSKKVYNQSLTATMLETLGQERTTEVISGWVANLEVPVFANDTALIEAIDAGQCDVGIVNTYYFGRLEQDRPNLKAKLFWPNQEDRGVHVNISGAGVTKHAKHPEAAIAFLEWLTTEEAQRIFADVNQEFPANASLAPSEEVAAWGEFKADTINVEVAGRRQPEAIMLMDRLGWN</sequence>
<feature type="binding site" evidence="3">
    <location>
        <position position="223"/>
    </location>
    <ligand>
        <name>Fe cation</name>
        <dbReference type="ChEBI" id="CHEBI:24875"/>
    </ligand>
</feature>
<dbReference type="GO" id="GO:0030288">
    <property type="term" value="C:outer membrane-bounded periplasmic space"/>
    <property type="evidence" value="ECO:0007669"/>
    <property type="project" value="TreeGrafter"/>
</dbReference>
<evidence type="ECO:0000313" key="5">
    <source>
        <dbReference type="EMBL" id="AQZ94581.1"/>
    </source>
</evidence>
<dbReference type="EMBL" id="CP020100">
    <property type="protein sequence ID" value="AQZ94581.1"/>
    <property type="molecule type" value="Genomic_DNA"/>
</dbReference>
<dbReference type="PANTHER" id="PTHR30006:SF15">
    <property type="entry name" value="IRON-UTILIZATION PERIPLASMIC PROTEIN"/>
    <property type="match status" value="1"/>
</dbReference>
<protein>
    <submittedName>
        <fullName evidence="5">Iron ABC transporter substrate-binding protein</fullName>
    </submittedName>
</protein>
<accession>A0A1V0B3W0</accession>
<feature type="signal peptide" evidence="4">
    <location>
        <begin position="1"/>
        <end position="23"/>
    </location>
</feature>
<name>A0A1V0B3W0_9GAMM</name>
<dbReference type="KEGG" id="ppha:BVH74_07365"/>
<evidence type="ECO:0000256" key="2">
    <source>
        <dbReference type="ARBA" id="ARBA00022729"/>
    </source>
</evidence>
<keyword evidence="3" id="KW-0408">Iron</keyword>
<dbReference type="Gene3D" id="3.40.190.10">
    <property type="entry name" value="Periplasmic binding protein-like II"/>
    <property type="match status" value="2"/>
</dbReference>
<dbReference type="InterPro" id="IPR006059">
    <property type="entry name" value="SBP"/>
</dbReference>
<evidence type="ECO:0000256" key="4">
    <source>
        <dbReference type="SAM" id="SignalP"/>
    </source>
</evidence>
<feature type="binding site" evidence="3">
    <location>
        <position position="222"/>
    </location>
    <ligand>
        <name>Fe cation</name>
        <dbReference type="ChEBI" id="CHEBI:24875"/>
    </ligand>
</feature>
<evidence type="ECO:0000313" key="6">
    <source>
        <dbReference type="Proteomes" id="UP000243488"/>
    </source>
</evidence>
<gene>
    <name evidence="5" type="ORF">BVH74_07365</name>
</gene>
<organism evidence="5 6">
    <name type="scientific">Halopseudomonas phragmitis</name>
    <dbReference type="NCBI Taxonomy" id="1931241"/>
    <lineage>
        <taxon>Bacteria</taxon>
        <taxon>Pseudomonadati</taxon>
        <taxon>Pseudomonadota</taxon>
        <taxon>Gammaproteobacteria</taxon>
        <taxon>Pseudomonadales</taxon>
        <taxon>Pseudomonadaceae</taxon>
        <taxon>Halopseudomonas</taxon>
    </lineage>
</organism>
<keyword evidence="2 4" id="KW-0732">Signal</keyword>
<dbReference type="AlphaFoldDB" id="A0A1V0B3W0"/>
<dbReference type="STRING" id="1931241.BVH74_07365"/>
<dbReference type="PANTHER" id="PTHR30006">
    <property type="entry name" value="THIAMINE-BINDING PERIPLASMIC PROTEIN-RELATED"/>
    <property type="match status" value="1"/>
</dbReference>
<reference evidence="5 6" key="1">
    <citation type="submission" date="2017-03" db="EMBL/GenBank/DDBJ databases">
        <title>Complete genome sequence of the novel DNRA strain Pseudomonas sp. S-6-2 isolated from Chinese polluted river sediment. Journal of Biotechnology.</title>
        <authorList>
            <person name="Li J."/>
            <person name="Xiang F."/>
            <person name="Wang L."/>
            <person name="Xi L."/>
            <person name="Liu J."/>
        </authorList>
    </citation>
    <scope>NUCLEOTIDE SEQUENCE [LARGE SCALE GENOMIC DNA]</scope>
    <source>
        <strain evidence="5 6">S-6-2</strain>
    </source>
</reference>